<sequence length="751" mass="83294">MSTPLQNEKILRIALLFREATVLDEPHWEEFAKRAGLKTVKGVMDVLNQEVSLAAFKDLMFLDLRALIPGKTVARLDEVLSATVKIYPGEIAYILRQNQPDVARLGQLLLAHNLVKLSQIEAALDRAEKNALNVYDVLVAEGIVTPENIEKLVRERTSEFALENRILLAGDILVFNSLITREDFARALESRAVTKAPLYKTLADLKLLTQQELFAALESGIELPMIEVLAYDFSQELLERFPPEFMRRQLFLPLSLTDSCFEIATSDPFNLALCDTISFLTGKRVSPVYSPHQELLGKLETLPAFGGGGVGDKLTTLPPPVVRRTARTTSAAPQQPARPTPMTGGDEARRVPEADRIRPVEREPFVDNLSTVQLVTQIMESAIATRATDVHIEPQADEIRVRYRIDGELHNIMRVPKEMALSVTSRIKVLAGMNVTERRRPQDGHFSLDVETGSYDFRISTLPSIHGETIVMRVLDSSRVMTGLDQLGLEIEQLKAIERLIVRPHGLILVTGPTGSGKTSTLYACLSTVNREGVNIITIEDPVEYQLEGITQVQVDPNIDLTFANGLRSALRQDPDIIMVGEIRDSDTAATAIRAALTGHLVFSTLHTNTALGAINALAHMGIDHFLIASAVSGIIAQRLVRKICDECKRPYVPTKGILAELGLPENSRKRFYRGEGCPACFKTGYHGRTGVFEVVEVREELRRAIADRVSEDDLRTLADKHSKRLFQVGVEKVLKGITTPEEMLKAVTVF</sequence>
<evidence type="ECO:0000313" key="6">
    <source>
        <dbReference type="EMBL" id="AXA36047.1"/>
    </source>
</evidence>
<evidence type="ECO:0000313" key="7">
    <source>
        <dbReference type="Proteomes" id="UP000262583"/>
    </source>
</evidence>
<dbReference type="GO" id="GO:0005886">
    <property type="term" value="C:plasma membrane"/>
    <property type="evidence" value="ECO:0007669"/>
    <property type="project" value="TreeGrafter"/>
</dbReference>
<dbReference type="SUPFAM" id="SSF52540">
    <property type="entry name" value="P-loop containing nucleoside triphosphate hydrolases"/>
    <property type="match status" value="1"/>
</dbReference>
<protein>
    <submittedName>
        <fullName evidence="6">Type IV fimbrial assembly, ATPase PilB</fullName>
    </submittedName>
</protein>
<dbReference type="FunFam" id="3.40.50.300:FF:000398">
    <property type="entry name" value="Type IV pilus assembly ATPase PilB"/>
    <property type="match status" value="1"/>
</dbReference>
<accession>A0A2Z4Y4B2</accession>
<evidence type="ECO:0000256" key="2">
    <source>
        <dbReference type="ARBA" id="ARBA00022741"/>
    </source>
</evidence>
<dbReference type="InterPro" id="IPR037257">
    <property type="entry name" value="T2SS_E_N_sf"/>
</dbReference>
<evidence type="ECO:0000259" key="5">
    <source>
        <dbReference type="PROSITE" id="PS00662"/>
    </source>
</evidence>
<name>A0A2Z4Y4B2_SUMC1</name>
<dbReference type="GO" id="GO:0016887">
    <property type="term" value="F:ATP hydrolysis activity"/>
    <property type="evidence" value="ECO:0007669"/>
    <property type="project" value="TreeGrafter"/>
</dbReference>
<dbReference type="Gene3D" id="3.40.50.300">
    <property type="entry name" value="P-loop containing nucleotide triphosphate hydrolases"/>
    <property type="match status" value="1"/>
</dbReference>
<comment type="similarity">
    <text evidence="1">Belongs to the GSP E family.</text>
</comment>
<reference evidence="6 7" key="1">
    <citation type="submission" date="2018-05" db="EMBL/GenBank/DDBJ databases">
        <title>A metagenomic window into the 2 km-deep terrestrial subsurface aquifer revealed taxonomically and functionally diverse microbial community comprising novel uncultured bacterial lineages.</title>
        <authorList>
            <person name="Kadnikov V.V."/>
            <person name="Mardanov A.V."/>
            <person name="Beletsky A.V."/>
            <person name="Banks D."/>
            <person name="Pimenov N.V."/>
            <person name="Frank Y.A."/>
            <person name="Karnachuk O.V."/>
            <person name="Ravin N.V."/>
        </authorList>
    </citation>
    <scope>NUCLEOTIDE SEQUENCE [LARGE SCALE GENOMIC DNA]</scope>
    <source>
        <strain evidence="6">BY</strain>
    </source>
</reference>
<dbReference type="Proteomes" id="UP000262583">
    <property type="component" value="Chromosome"/>
</dbReference>
<evidence type="ECO:0000256" key="4">
    <source>
        <dbReference type="SAM" id="MobiDB-lite"/>
    </source>
</evidence>
<dbReference type="EMBL" id="CP030759">
    <property type="protein sequence ID" value="AXA36047.1"/>
    <property type="molecule type" value="Genomic_DNA"/>
</dbReference>
<dbReference type="PANTHER" id="PTHR30258">
    <property type="entry name" value="TYPE II SECRETION SYSTEM PROTEIN GSPE-RELATED"/>
    <property type="match status" value="1"/>
</dbReference>
<dbReference type="Pfam" id="PF05157">
    <property type="entry name" value="MshEN"/>
    <property type="match status" value="1"/>
</dbReference>
<dbReference type="CDD" id="cd01129">
    <property type="entry name" value="PulE-GspE-like"/>
    <property type="match status" value="1"/>
</dbReference>
<feature type="region of interest" description="Disordered" evidence="4">
    <location>
        <begin position="326"/>
        <end position="350"/>
    </location>
</feature>
<keyword evidence="3" id="KW-0067">ATP-binding</keyword>
<evidence type="ECO:0000256" key="1">
    <source>
        <dbReference type="ARBA" id="ARBA00006611"/>
    </source>
</evidence>
<proteinExistence type="inferred from homology"/>
<organism evidence="6 7">
    <name type="scientific">Sumerlaea chitinivorans</name>
    <dbReference type="NCBI Taxonomy" id="2250252"/>
    <lineage>
        <taxon>Bacteria</taxon>
        <taxon>Candidatus Sumerlaeota</taxon>
        <taxon>Candidatus Sumerlaeia</taxon>
        <taxon>Candidatus Sumerlaeales</taxon>
        <taxon>Candidatus Sumerlaeaceae</taxon>
        <taxon>Candidatus Sumerlaea</taxon>
    </lineage>
</organism>
<keyword evidence="2" id="KW-0547">Nucleotide-binding</keyword>
<dbReference type="GO" id="GO:0005524">
    <property type="term" value="F:ATP binding"/>
    <property type="evidence" value="ECO:0007669"/>
    <property type="project" value="UniProtKB-KW"/>
</dbReference>
<dbReference type="AlphaFoldDB" id="A0A2Z4Y4B2"/>
<dbReference type="Pfam" id="PF00437">
    <property type="entry name" value="T2SSE"/>
    <property type="match status" value="1"/>
</dbReference>
<dbReference type="InterPro" id="IPR027417">
    <property type="entry name" value="P-loop_NTPase"/>
</dbReference>
<dbReference type="PROSITE" id="PS00662">
    <property type="entry name" value="T2SP_E"/>
    <property type="match status" value="1"/>
</dbReference>
<dbReference type="PANTHER" id="PTHR30258:SF2">
    <property type="entry name" value="COMG OPERON PROTEIN 1"/>
    <property type="match status" value="1"/>
</dbReference>
<dbReference type="KEGG" id="schv:BRCON_1270"/>
<dbReference type="SUPFAM" id="SSF160246">
    <property type="entry name" value="EspE N-terminal domain-like"/>
    <property type="match status" value="2"/>
</dbReference>
<feature type="domain" description="Bacterial type II secretion system protein E" evidence="5">
    <location>
        <begin position="571"/>
        <end position="585"/>
    </location>
</feature>
<dbReference type="InterPro" id="IPR007831">
    <property type="entry name" value="T2SS_GspE_N"/>
</dbReference>
<gene>
    <name evidence="6" type="ORF">BRCON_1270</name>
</gene>
<dbReference type="InterPro" id="IPR001482">
    <property type="entry name" value="T2SS/T4SS_dom"/>
</dbReference>
<dbReference type="Gene3D" id="3.30.300.160">
    <property type="entry name" value="Type II secretion system, protein E, N-terminal domain"/>
    <property type="match status" value="1"/>
</dbReference>
<dbReference type="Gene3D" id="3.30.450.90">
    <property type="match status" value="1"/>
</dbReference>
<evidence type="ECO:0000256" key="3">
    <source>
        <dbReference type="ARBA" id="ARBA00022840"/>
    </source>
</evidence>